<name>E1Z8T9_CHLVA</name>
<feature type="compositionally biased region" description="Pro residues" evidence="1">
    <location>
        <begin position="95"/>
        <end position="108"/>
    </location>
</feature>
<feature type="region of interest" description="Disordered" evidence="1">
    <location>
        <begin position="339"/>
        <end position="364"/>
    </location>
</feature>
<feature type="compositionally biased region" description="Basic residues" evidence="1">
    <location>
        <begin position="51"/>
        <end position="68"/>
    </location>
</feature>
<dbReference type="EMBL" id="GL433839">
    <property type="protein sequence ID" value="EFN57396.1"/>
    <property type="molecule type" value="Genomic_DNA"/>
</dbReference>
<dbReference type="AlphaFoldDB" id="E1Z8T9"/>
<organism evidence="3">
    <name type="scientific">Chlorella variabilis</name>
    <name type="common">Green alga</name>
    <dbReference type="NCBI Taxonomy" id="554065"/>
    <lineage>
        <taxon>Eukaryota</taxon>
        <taxon>Viridiplantae</taxon>
        <taxon>Chlorophyta</taxon>
        <taxon>core chlorophytes</taxon>
        <taxon>Trebouxiophyceae</taxon>
        <taxon>Chlorellales</taxon>
        <taxon>Chlorellaceae</taxon>
        <taxon>Chlorella clade</taxon>
        <taxon>Chlorella</taxon>
    </lineage>
</organism>
<dbReference type="InParanoid" id="E1Z8T9"/>
<evidence type="ECO:0000313" key="3">
    <source>
        <dbReference type="Proteomes" id="UP000008141"/>
    </source>
</evidence>
<dbReference type="GeneID" id="17357157"/>
<evidence type="ECO:0000313" key="2">
    <source>
        <dbReference type="EMBL" id="EFN57396.1"/>
    </source>
</evidence>
<evidence type="ECO:0000256" key="1">
    <source>
        <dbReference type="SAM" id="MobiDB-lite"/>
    </source>
</evidence>
<feature type="compositionally biased region" description="Low complexity" evidence="1">
    <location>
        <begin position="200"/>
        <end position="215"/>
    </location>
</feature>
<dbReference type="Proteomes" id="UP000008141">
    <property type="component" value="Unassembled WGS sequence"/>
</dbReference>
<feature type="compositionally biased region" description="Basic residues" evidence="1">
    <location>
        <begin position="223"/>
        <end position="253"/>
    </location>
</feature>
<sequence>MRPPQPSMFQLPAQPLFPAAAATAPPAGAPPAASPAAPAGQHYSPIVDRGGRRRRSRSSSGGRRHRSRSSSSSRSRSRQRQRKKTPVPRWNVPAPEAPPAKPAPPSPRPARAGSPSSGGNLQEQLRRAAAEALARHRAAQKAQEGGAQREAHVESRASQHEAAGAQDELAGYDPDHFDWDAYLNEGGEGQEAEQQEQEEAGVAAGAAEPHGAQPGEAEDSGRGHKHQRSKKERHHRKKHKKEKKRHSHSRSRSRSASPADRKRQHGNGRQRSREQEDVPPPLLPPAPQEGDTAAQQMSAEEVAAWEAAARVAEAQDVAGGAEADSELAGYNPAAYDWDAFLEDEGGGGGGGDQQHLEHGQGNGLAVRDVAPEPVTAGANAKGHSILALPEAKQLFLPSVPSPSTPPEEGKDACLLAGGS</sequence>
<dbReference type="OMA" id="NATCDDA"/>
<keyword evidence="3" id="KW-1185">Reference proteome</keyword>
<proteinExistence type="predicted"/>
<feature type="compositionally biased region" description="Basic residues" evidence="1">
    <location>
        <begin position="75"/>
        <end position="86"/>
    </location>
</feature>
<protein>
    <submittedName>
        <fullName evidence="2">Uncharacterized protein</fullName>
    </submittedName>
</protein>
<feature type="compositionally biased region" description="Acidic residues" evidence="1">
    <location>
        <begin position="188"/>
        <end position="199"/>
    </location>
</feature>
<feature type="region of interest" description="Disordered" evidence="1">
    <location>
        <begin position="1"/>
        <end position="301"/>
    </location>
</feature>
<feature type="compositionally biased region" description="Low complexity" evidence="1">
    <location>
        <begin position="12"/>
        <end position="26"/>
    </location>
</feature>
<gene>
    <name evidence="2" type="ORF">CHLNCDRAFT_142818</name>
</gene>
<dbReference type="RefSeq" id="XP_005849498.1">
    <property type="nucleotide sequence ID" value="XM_005849436.1"/>
</dbReference>
<accession>E1Z8T9</accession>
<feature type="compositionally biased region" description="Basic and acidic residues" evidence="1">
    <location>
        <begin position="147"/>
        <end position="159"/>
    </location>
</feature>
<dbReference type="KEGG" id="cvr:CHLNCDRAFT_142818"/>
<feature type="region of interest" description="Disordered" evidence="1">
    <location>
        <begin position="396"/>
        <end position="419"/>
    </location>
</feature>
<feature type="compositionally biased region" description="Pro residues" evidence="1">
    <location>
        <begin position="278"/>
        <end position="287"/>
    </location>
</feature>
<reference evidence="2 3" key="1">
    <citation type="journal article" date="2010" name="Plant Cell">
        <title>The Chlorella variabilis NC64A genome reveals adaptation to photosymbiosis, coevolution with viruses, and cryptic sex.</title>
        <authorList>
            <person name="Blanc G."/>
            <person name="Duncan G."/>
            <person name="Agarkova I."/>
            <person name="Borodovsky M."/>
            <person name="Gurnon J."/>
            <person name="Kuo A."/>
            <person name="Lindquist E."/>
            <person name="Lucas S."/>
            <person name="Pangilinan J."/>
            <person name="Polle J."/>
            <person name="Salamov A."/>
            <person name="Terry A."/>
            <person name="Yamada T."/>
            <person name="Dunigan D.D."/>
            <person name="Grigoriev I.V."/>
            <person name="Claverie J.M."/>
            <person name="Van Etten J.L."/>
        </authorList>
    </citation>
    <scope>NUCLEOTIDE SEQUENCE [LARGE SCALE GENOMIC DNA]</scope>
    <source>
        <strain evidence="2 3">NC64A</strain>
    </source>
</reference>
<feature type="compositionally biased region" description="Low complexity" evidence="1">
    <location>
        <begin position="109"/>
        <end position="123"/>
    </location>
</feature>